<comment type="caution">
    <text evidence="2">The sequence shown here is derived from an EMBL/GenBank/DDBJ whole genome shotgun (WGS) entry which is preliminary data.</text>
</comment>
<protein>
    <submittedName>
        <fullName evidence="2">Uncharacterized protein</fullName>
    </submittedName>
</protein>
<keyword evidence="3" id="KW-1185">Reference proteome</keyword>
<feature type="region of interest" description="Disordered" evidence="1">
    <location>
        <begin position="1"/>
        <end position="35"/>
    </location>
</feature>
<organism evidence="2 3">
    <name type="scientific">Dreissena polymorpha</name>
    <name type="common">Zebra mussel</name>
    <name type="synonym">Mytilus polymorpha</name>
    <dbReference type="NCBI Taxonomy" id="45954"/>
    <lineage>
        <taxon>Eukaryota</taxon>
        <taxon>Metazoa</taxon>
        <taxon>Spiralia</taxon>
        <taxon>Lophotrochozoa</taxon>
        <taxon>Mollusca</taxon>
        <taxon>Bivalvia</taxon>
        <taxon>Autobranchia</taxon>
        <taxon>Heteroconchia</taxon>
        <taxon>Euheterodonta</taxon>
        <taxon>Imparidentia</taxon>
        <taxon>Neoheterodontei</taxon>
        <taxon>Myida</taxon>
        <taxon>Dreissenoidea</taxon>
        <taxon>Dreissenidae</taxon>
        <taxon>Dreissena</taxon>
    </lineage>
</organism>
<reference evidence="2" key="2">
    <citation type="submission" date="2020-11" db="EMBL/GenBank/DDBJ databases">
        <authorList>
            <person name="McCartney M.A."/>
            <person name="Auch B."/>
            <person name="Kono T."/>
            <person name="Mallez S."/>
            <person name="Becker A."/>
            <person name="Gohl D.M."/>
            <person name="Silverstein K.A.T."/>
            <person name="Koren S."/>
            <person name="Bechman K.B."/>
            <person name="Herman A."/>
            <person name="Abrahante J.E."/>
            <person name="Garbe J."/>
        </authorList>
    </citation>
    <scope>NUCLEOTIDE SEQUENCE</scope>
    <source>
        <strain evidence="2">Duluth1</strain>
        <tissue evidence="2">Whole animal</tissue>
    </source>
</reference>
<name>A0A9D3XYP4_DREPO</name>
<dbReference type="EMBL" id="JAIWYP010000053">
    <property type="protein sequence ID" value="KAH3690799.1"/>
    <property type="molecule type" value="Genomic_DNA"/>
</dbReference>
<proteinExistence type="predicted"/>
<gene>
    <name evidence="2" type="ORF">DPMN_191655</name>
</gene>
<dbReference type="AlphaFoldDB" id="A0A9D3XYP4"/>
<accession>A0A9D3XYP4</accession>
<sequence>MSTITENAGCYDISGGGGNMSRNQPPRVKPQQDTTDVKTGRFYMSFSPSNWKIILLLITFSACRTSTGFKTDS</sequence>
<reference evidence="2" key="1">
    <citation type="journal article" date="2019" name="bioRxiv">
        <title>The Genome of the Zebra Mussel, Dreissena polymorpha: A Resource for Invasive Species Research.</title>
        <authorList>
            <person name="McCartney M.A."/>
            <person name="Auch B."/>
            <person name="Kono T."/>
            <person name="Mallez S."/>
            <person name="Zhang Y."/>
            <person name="Obille A."/>
            <person name="Becker A."/>
            <person name="Abrahante J.E."/>
            <person name="Garbe J."/>
            <person name="Badalamenti J.P."/>
            <person name="Herman A."/>
            <person name="Mangelson H."/>
            <person name="Liachko I."/>
            <person name="Sullivan S."/>
            <person name="Sone E.D."/>
            <person name="Koren S."/>
            <person name="Silverstein K.A.T."/>
            <person name="Beckman K.B."/>
            <person name="Gohl D.M."/>
        </authorList>
    </citation>
    <scope>NUCLEOTIDE SEQUENCE</scope>
    <source>
        <strain evidence="2">Duluth1</strain>
        <tissue evidence="2">Whole animal</tissue>
    </source>
</reference>
<evidence type="ECO:0000313" key="3">
    <source>
        <dbReference type="Proteomes" id="UP000828390"/>
    </source>
</evidence>
<evidence type="ECO:0000256" key="1">
    <source>
        <dbReference type="SAM" id="MobiDB-lite"/>
    </source>
</evidence>
<dbReference type="Proteomes" id="UP000828390">
    <property type="component" value="Unassembled WGS sequence"/>
</dbReference>
<evidence type="ECO:0000313" key="2">
    <source>
        <dbReference type="EMBL" id="KAH3690799.1"/>
    </source>
</evidence>